<protein>
    <submittedName>
        <fullName evidence="1">Uncharacterized protein</fullName>
    </submittedName>
</protein>
<dbReference type="EMBL" id="JAGKQM010000019">
    <property type="protein sequence ID" value="KAH0856955.1"/>
    <property type="molecule type" value="Genomic_DNA"/>
</dbReference>
<reference evidence="1 2" key="1">
    <citation type="submission" date="2021-05" db="EMBL/GenBank/DDBJ databases">
        <title>Genome Assembly of Synthetic Allotetraploid Brassica napus Reveals Homoeologous Exchanges between Subgenomes.</title>
        <authorList>
            <person name="Davis J.T."/>
        </authorList>
    </citation>
    <scope>NUCLEOTIDE SEQUENCE [LARGE SCALE GENOMIC DNA]</scope>
    <source>
        <strain evidence="2">cv. Da-Ae</strain>
        <tissue evidence="1">Seedling</tissue>
    </source>
</reference>
<keyword evidence="2" id="KW-1185">Reference proteome</keyword>
<sequence length="94" mass="11023">MSFCLKYHLKNMSSFDSEARVVNKRRGIPICGAHVCSMFVMKDKIHLFKWTHESLVEEIEEFQEVGRFLVRKGYISTSETIVKSYEKGIDKMKD</sequence>
<name>A0ABQ7XLZ7_BRANA</name>
<proteinExistence type="predicted"/>
<gene>
    <name evidence="1" type="ORF">HID58_085216</name>
</gene>
<dbReference type="Proteomes" id="UP000824890">
    <property type="component" value="Unassembled WGS sequence"/>
</dbReference>
<feature type="non-terminal residue" evidence="1">
    <location>
        <position position="94"/>
    </location>
</feature>
<organism evidence="1 2">
    <name type="scientific">Brassica napus</name>
    <name type="common">Rape</name>
    <dbReference type="NCBI Taxonomy" id="3708"/>
    <lineage>
        <taxon>Eukaryota</taxon>
        <taxon>Viridiplantae</taxon>
        <taxon>Streptophyta</taxon>
        <taxon>Embryophyta</taxon>
        <taxon>Tracheophyta</taxon>
        <taxon>Spermatophyta</taxon>
        <taxon>Magnoliopsida</taxon>
        <taxon>eudicotyledons</taxon>
        <taxon>Gunneridae</taxon>
        <taxon>Pentapetalae</taxon>
        <taxon>rosids</taxon>
        <taxon>malvids</taxon>
        <taxon>Brassicales</taxon>
        <taxon>Brassicaceae</taxon>
        <taxon>Brassiceae</taxon>
        <taxon>Brassica</taxon>
    </lineage>
</organism>
<accession>A0ABQ7XLZ7</accession>
<comment type="caution">
    <text evidence="1">The sequence shown here is derived from an EMBL/GenBank/DDBJ whole genome shotgun (WGS) entry which is preliminary data.</text>
</comment>
<evidence type="ECO:0000313" key="2">
    <source>
        <dbReference type="Proteomes" id="UP000824890"/>
    </source>
</evidence>
<evidence type="ECO:0000313" key="1">
    <source>
        <dbReference type="EMBL" id="KAH0856955.1"/>
    </source>
</evidence>